<feature type="region of interest" description="Disordered" evidence="1">
    <location>
        <begin position="1"/>
        <end position="50"/>
    </location>
</feature>
<organism evidence="2 3">
    <name type="scientific">Papaver nudicaule</name>
    <name type="common">Iceland poppy</name>
    <dbReference type="NCBI Taxonomy" id="74823"/>
    <lineage>
        <taxon>Eukaryota</taxon>
        <taxon>Viridiplantae</taxon>
        <taxon>Streptophyta</taxon>
        <taxon>Embryophyta</taxon>
        <taxon>Tracheophyta</taxon>
        <taxon>Spermatophyta</taxon>
        <taxon>Magnoliopsida</taxon>
        <taxon>Ranunculales</taxon>
        <taxon>Papaveraceae</taxon>
        <taxon>Papaveroideae</taxon>
        <taxon>Papaver</taxon>
    </lineage>
</organism>
<proteinExistence type="predicted"/>
<reference evidence="2" key="1">
    <citation type="submission" date="2022-03" db="EMBL/GenBank/DDBJ databases">
        <title>A functionally conserved STORR gene fusion in Papaver species that diverged 16.8 million years ago.</title>
        <authorList>
            <person name="Catania T."/>
        </authorList>
    </citation>
    <scope>NUCLEOTIDE SEQUENCE</scope>
    <source>
        <strain evidence="2">S-191538</strain>
    </source>
</reference>
<keyword evidence="3" id="KW-1185">Reference proteome</keyword>
<feature type="compositionally biased region" description="Pro residues" evidence="1">
    <location>
        <begin position="20"/>
        <end position="31"/>
    </location>
</feature>
<gene>
    <name evidence="2" type="ORF">MKW94_001631</name>
</gene>
<feature type="compositionally biased region" description="Low complexity" evidence="1">
    <location>
        <begin position="33"/>
        <end position="50"/>
    </location>
</feature>
<protein>
    <submittedName>
        <fullName evidence="2">Uncharacterized protein</fullName>
    </submittedName>
</protein>
<feature type="region of interest" description="Disordered" evidence="1">
    <location>
        <begin position="98"/>
        <end position="118"/>
    </location>
</feature>
<accession>A0AA42B0L0</accession>
<dbReference type="Proteomes" id="UP001177140">
    <property type="component" value="Unassembled WGS sequence"/>
</dbReference>
<name>A0AA42B0L0_PAPNU</name>
<dbReference type="EMBL" id="JAJJMA010275618">
    <property type="protein sequence ID" value="MCL7045946.1"/>
    <property type="molecule type" value="Genomic_DNA"/>
</dbReference>
<dbReference type="AlphaFoldDB" id="A0AA42B0L0"/>
<sequence length="118" mass="12488">MASGLGRGNGHHAGNQHGYYPPPLGAYPGYPPQGGHRYPPSGYPQAGYPPQGGYPGPYGYAPPHGGLGPHMGGGGMGMSWMLAGGGYVWNSPAITRTRRSRHGGYRHHGKFKHGKFKH</sequence>
<evidence type="ECO:0000313" key="3">
    <source>
        <dbReference type="Proteomes" id="UP001177140"/>
    </source>
</evidence>
<comment type="caution">
    <text evidence="2">The sequence shown here is derived from an EMBL/GenBank/DDBJ whole genome shotgun (WGS) entry which is preliminary data.</text>
</comment>
<evidence type="ECO:0000313" key="2">
    <source>
        <dbReference type="EMBL" id="MCL7045946.1"/>
    </source>
</evidence>
<evidence type="ECO:0000256" key="1">
    <source>
        <dbReference type="SAM" id="MobiDB-lite"/>
    </source>
</evidence>